<comment type="caution">
    <text evidence="3">The sequence shown here is derived from an EMBL/GenBank/DDBJ whole genome shotgun (WGS) entry which is preliminary data.</text>
</comment>
<dbReference type="Pfam" id="PF02698">
    <property type="entry name" value="DUF218"/>
    <property type="match status" value="1"/>
</dbReference>
<feature type="domain" description="DUF218" evidence="2">
    <location>
        <begin position="53"/>
        <end position="170"/>
    </location>
</feature>
<accession>A0A8J8K6Y8</accession>
<keyword evidence="4" id="KW-1185">Reference proteome</keyword>
<reference evidence="3" key="1">
    <citation type="submission" date="2020-05" db="EMBL/GenBank/DDBJ databases">
        <title>Genomic Encyclopedia of Type Strains, Phase IV (KMG-V): Genome sequencing to study the core and pangenomes of soil and plant-associated prokaryotes.</title>
        <authorList>
            <person name="Whitman W."/>
        </authorList>
    </citation>
    <scope>NUCLEOTIDE SEQUENCE</scope>
    <source>
        <strain evidence="3">16F</strain>
    </source>
</reference>
<organism evidence="3 4">
    <name type="scientific">Frigoriflavimonas asaccharolytica</name>
    <dbReference type="NCBI Taxonomy" id="2735899"/>
    <lineage>
        <taxon>Bacteria</taxon>
        <taxon>Pseudomonadati</taxon>
        <taxon>Bacteroidota</taxon>
        <taxon>Flavobacteriia</taxon>
        <taxon>Flavobacteriales</taxon>
        <taxon>Weeksellaceae</taxon>
        <taxon>Frigoriflavimonas</taxon>
    </lineage>
</organism>
<evidence type="ECO:0000259" key="2">
    <source>
        <dbReference type="Pfam" id="PF02698"/>
    </source>
</evidence>
<keyword evidence="1" id="KW-1133">Transmembrane helix</keyword>
<name>A0A8J8K6Y8_9FLAO</name>
<dbReference type="InterPro" id="IPR003848">
    <property type="entry name" value="DUF218"/>
</dbReference>
<dbReference type="RefSeq" id="WP_173777608.1">
    <property type="nucleotide sequence ID" value="NZ_JABSNO010000001.1"/>
</dbReference>
<dbReference type="CDD" id="cd06259">
    <property type="entry name" value="YdcF-like"/>
    <property type="match status" value="1"/>
</dbReference>
<gene>
    <name evidence="3" type="ORF">HNQ03_000026</name>
</gene>
<sequence>MKVLKKLFYTSIIFIIISILAILWCNYTIESNTETFLTSSISKVPAEKAGLLLGTSKNLANGTINPYFKYRIEAAAELFLAGKIQNIIVSGDNSVKHYNETEDMKFALIEKGVPENKIFEDFAGFRTLDSVVRAKEIFGQNSLIIISQKFHNERAIYLAQKNGMNAFGYNAKDVNSQFGFTTNVREKLARVKVFVDLIFGVEPKFGGEKIIIP</sequence>
<dbReference type="EMBL" id="JABSNO010000001">
    <property type="protein sequence ID" value="NRS90961.1"/>
    <property type="molecule type" value="Genomic_DNA"/>
</dbReference>
<evidence type="ECO:0000313" key="3">
    <source>
        <dbReference type="EMBL" id="NRS90961.1"/>
    </source>
</evidence>
<keyword evidence="1" id="KW-0472">Membrane</keyword>
<keyword evidence="1" id="KW-0812">Transmembrane</keyword>
<evidence type="ECO:0000256" key="1">
    <source>
        <dbReference type="SAM" id="Phobius"/>
    </source>
</evidence>
<dbReference type="PANTHER" id="PTHR30336">
    <property type="entry name" value="INNER MEMBRANE PROTEIN, PROBABLE PERMEASE"/>
    <property type="match status" value="1"/>
</dbReference>
<dbReference type="InterPro" id="IPR051599">
    <property type="entry name" value="Cell_Envelope_Assoc"/>
</dbReference>
<protein>
    <submittedName>
        <fullName evidence="3">SanA protein</fullName>
    </submittedName>
</protein>
<dbReference type="PANTHER" id="PTHR30336:SF6">
    <property type="entry name" value="INTEGRAL MEMBRANE PROTEIN"/>
    <property type="match status" value="1"/>
</dbReference>
<dbReference type="Proteomes" id="UP000610746">
    <property type="component" value="Unassembled WGS sequence"/>
</dbReference>
<feature type="transmembrane region" description="Helical" evidence="1">
    <location>
        <begin position="7"/>
        <end position="29"/>
    </location>
</feature>
<evidence type="ECO:0000313" key="4">
    <source>
        <dbReference type="Proteomes" id="UP000610746"/>
    </source>
</evidence>
<dbReference type="GO" id="GO:0005886">
    <property type="term" value="C:plasma membrane"/>
    <property type="evidence" value="ECO:0007669"/>
    <property type="project" value="TreeGrafter"/>
</dbReference>
<proteinExistence type="predicted"/>
<dbReference type="AlphaFoldDB" id="A0A8J8K6Y8"/>